<dbReference type="EMBL" id="NBSH01000008">
    <property type="protein sequence ID" value="ORX36516.1"/>
    <property type="molecule type" value="Genomic_DNA"/>
</dbReference>
<dbReference type="AlphaFoldDB" id="A0A1Y1UG78"/>
<name>A0A1Y1UG78_9TREE</name>
<feature type="signal peptide" evidence="1">
    <location>
        <begin position="1"/>
        <end position="17"/>
    </location>
</feature>
<accession>A0A1Y1UG78</accession>
<evidence type="ECO:0000313" key="2">
    <source>
        <dbReference type="EMBL" id="ORX36516.1"/>
    </source>
</evidence>
<comment type="caution">
    <text evidence="2">The sequence shown here is derived from an EMBL/GenBank/DDBJ whole genome shotgun (WGS) entry which is preliminary data.</text>
</comment>
<sequence length="402" mass="44756">MLQWLFALSTALPSSFSAPAPATVPALTLRENGDAVIPKVKNTTLYGPVTDPSLVRDSCGSVGWNAGRVLWVCRDTQNLGTDGLPTFPVYTSSASYTDFNSDGSIPWQSVPTNPFNYMSEWIMYGNNQNRSFYPIQYDECNSNQAGQCGDMSRYALWPDYPPMVSVINADGSILAYTWIKKSHITPDLSSLVADPAATLYRVWYQPEVEGTSGPTLPEVEVVQEQFWPQNSFAYGDYGNIVRNGTAYLYAQSSNGTISLAKVGVNDVEDRSKYQYWVNNSWTSTVPALNTSGIQVNATYGGQGTFYYSYPWQSYVWIGQQGHTVDPDFWITTAPEPYGPWTTPTHILSVQAGNYSLGAYSMQAHPALVSSPWTNEIYVSYTKNDIVQNKNLYTQPLIKIEWE</sequence>
<proteinExistence type="predicted"/>
<reference evidence="2 3" key="1">
    <citation type="submission" date="2017-03" db="EMBL/GenBank/DDBJ databases">
        <title>Widespread Adenine N6-methylation of Active Genes in Fungi.</title>
        <authorList>
            <consortium name="DOE Joint Genome Institute"/>
            <person name="Mondo S.J."/>
            <person name="Dannebaum R.O."/>
            <person name="Kuo R.C."/>
            <person name="Louie K.B."/>
            <person name="Bewick A.J."/>
            <person name="Labutti K."/>
            <person name="Haridas S."/>
            <person name="Kuo A."/>
            <person name="Salamov A."/>
            <person name="Ahrendt S.R."/>
            <person name="Lau R."/>
            <person name="Bowen B.P."/>
            <person name="Lipzen A."/>
            <person name="Sullivan W."/>
            <person name="Andreopoulos W.B."/>
            <person name="Clum A."/>
            <person name="Lindquist E."/>
            <person name="Daum C."/>
            <person name="Northen T.R."/>
            <person name="Ramamoorthy G."/>
            <person name="Schmitz R.J."/>
            <person name="Gryganskyi A."/>
            <person name="Culley D."/>
            <person name="Magnuson J."/>
            <person name="James T.Y."/>
            <person name="O'Malley M.A."/>
            <person name="Stajich J.E."/>
            <person name="Spatafora J.W."/>
            <person name="Visel A."/>
            <person name="Grigoriev I.V."/>
        </authorList>
    </citation>
    <scope>NUCLEOTIDE SEQUENCE [LARGE SCALE GENOMIC DNA]</scope>
    <source>
        <strain evidence="2 3">NRRL Y-17943</strain>
    </source>
</reference>
<dbReference type="Proteomes" id="UP000193218">
    <property type="component" value="Unassembled WGS sequence"/>
</dbReference>
<keyword evidence="3" id="KW-1185">Reference proteome</keyword>
<organism evidence="2 3">
    <name type="scientific">Kockovaella imperatae</name>
    <dbReference type="NCBI Taxonomy" id="4999"/>
    <lineage>
        <taxon>Eukaryota</taxon>
        <taxon>Fungi</taxon>
        <taxon>Dikarya</taxon>
        <taxon>Basidiomycota</taxon>
        <taxon>Agaricomycotina</taxon>
        <taxon>Tremellomycetes</taxon>
        <taxon>Tremellales</taxon>
        <taxon>Cuniculitremaceae</taxon>
        <taxon>Kockovaella</taxon>
    </lineage>
</organism>
<feature type="chain" id="PRO_5012508165" description="DUF4185 domain-containing protein" evidence="1">
    <location>
        <begin position="18"/>
        <end position="402"/>
    </location>
</feature>
<protein>
    <recommendedName>
        <fullName evidence="4">DUF4185 domain-containing protein</fullName>
    </recommendedName>
</protein>
<keyword evidence="1" id="KW-0732">Signal</keyword>
<evidence type="ECO:0000313" key="3">
    <source>
        <dbReference type="Proteomes" id="UP000193218"/>
    </source>
</evidence>
<dbReference type="GeneID" id="33557990"/>
<evidence type="ECO:0000256" key="1">
    <source>
        <dbReference type="SAM" id="SignalP"/>
    </source>
</evidence>
<dbReference type="RefSeq" id="XP_021870617.1">
    <property type="nucleotide sequence ID" value="XM_022016181.1"/>
</dbReference>
<dbReference type="InParanoid" id="A0A1Y1UG78"/>
<gene>
    <name evidence="2" type="ORF">BD324DRAFT_629168</name>
</gene>
<evidence type="ECO:0008006" key="4">
    <source>
        <dbReference type="Google" id="ProtNLM"/>
    </source>
</evidence>
<dbReference type="OrthoDB" id="2583188at2759"/>